<comment type="caution">
    <text evidence="4">The sequence shown here is derived from an EMBL/GenBank/DDBJ whole genome shotgun (WGS) entry which is preliminary data.</text>
</comment>
<dbReference type="InterPro" id="IPR000795">
    <property type="entry name" value="T_Tr_GTP-bd_dom"/>
</dbReference>
<feature type="domain" description="Histone deacetylase" evidence="3">
    <location>
        <begin position="438"/>
        <end position="742"/>
    </location>
</feature>
<dbReference type="InterPro" id="IPR009000">
    <property type="entry name" value="Transl_B-barrel_sf"/>
</dbReference>
<dbReference type="InterPro" id="IPR023696">
    <property type="entry name" value="Ureohydrolase_dom_sf"/>
</dbReference>
<keyword evidence="5" id="KW-1185">Reference proteome</keyword>
<name>A0AAD4T2J6_9MAGN</name>
<dbReference type="GO" id="GO:0000118">
    <property type="term" value="C:histone deacetylase complex"/>
    <property type="evidence" value="ECO:0007669"/>
    <property type="project" value="TreeGrafter"/>
</dbReference>
<evidence type="ECO:0000313" key="5">
    <source>
        <dbReference type="Proteomes" id="UP001202328"/>
    </source>
</evidence>
<dbReference type="GO" id="GO:0040029">
    <property type="term" value="P:epigenetic regulation of gene expression"/>
    <property type="evidence" value="ECO:0007669"/>
    <property type="project" value="TreeGrafter"/>
</dbReference>
<protein>
    <recommendedName>
        <fullName evidence="6">Histone deacetylase</fullName>
    </recommendedName>
</protein>
<dbReference type="InterPro" id="IPR023801">
    <property type="entry name" value="His_deacetylse_dom"/>
</dbReference>
<comment type="cofactor">
    <cofactor evidence="1">
        <name>Zn(2+)</name>
        <dbReference type="ChEBI" id="CHEBI:29105"/>
    </cofactor>
</comment>
<dbReference type="Pfam" id="PF00009">
    <property type="entry name" value="GTP_EFTU"/>
    <property type="match status" value="1"/>
</dbReference>
<gene>
    <name evidence="4" type="ORF">MKW98_012569</name>
</gene>
<dbReference type="PRINTS" id="PR01270">
    <property type="entry name" value="HDASUPER"/>
</dbReference>
<dbReference type="Gene3D" id="2.40.30.10">
    <property type="entry name" value="Translation factors"/>
    <property type="match status" value="1"/>
</dbReference>
<dbReference type="SUPFAM" id="SSF52540">
    <property type="entry name" value="P-loop containing nucleoside triphosphate hydrolases"/>
    <property type="match status" value="1"/>
</dbReference>
<sequence>MKNIKASIECIHRVMDNRDKIRNVSIISHEDEGKSALTRAIMDGTESTRVAQAVVNDAYMINLITCPSISGPSPEVKAVLRITDGAVVVVDCMNESLVHMKTVIQQALAEMIRPVLMLHNIDKYFESFIEDGEDVYNRLSMVIENANVIIEGFKDPCLGDVRVCPQKGTVGFSSGLHGWAFTLSKFANAYASTPEFPFGVSQTMERLWGDHFYDEATLQWTTIRTESRNCKRGFVRFCFEPIQNIINLCRNAKTGDNTQESLKILKKFGVTVNTKFTGQKLLNHIMQKWVPSRAALLEMAILHLPSPVQAQQYTVKNLYTGPHDDKYAKAIRECDPNGPLMLYVSKEVRLSRSRCSYFGRLFSGKVLPGATVAIIGPDDGPTNANGKGSAKRIRPRSVFRLSVPAAPNDASNYHQPSSLEVGYLYDEKMCRHRQANEYECPKRIKVIYNKLVTEGITDRCYRVEAKSAKLKHLRLVPSEKHIVSLKEACSKDSKSREKKAAEFDSIYLNDKSEECAALAAGSVICLAKKVASGQLASGVAIGRPPGHHADPSIPRGFCLYVNIAIAAKYLLNKASLGIKKILIVDFDIHHGNGTQKVFQRDNRVLFFSIHRYGKIKGEKTPFYPGDDVGSHDRIGQGSGLGFNINLPWENDEGFGAVDYAAAFDYLLMPIAKVFQPDIVLVSAGFDAAPNDPLGDCCVSPYGYYTMIKKLMTLANGKLVLALEGGYNLDNLANSMLSCFKALLNDEHASVQQVPVKDSTWDLISKVRTELAPHWPSSLNERQLFGKLAELDVDNVKLRNALDGARTSKL</sequence>
<evidence type="ECO:0000259" key="2">
    <source>
        <dbReference type="Pfam" id="PF00009"/>
    </source>
</evidence>
<dbReference type="Pfam" id="PF00850">
    <property type="entry name" value="Hist_deacetyl"/>
    <property type="match status" value="1"/>
</dbReference>
<proteinExistence type="predicted"/>
<dbReference type="SUPFAM" id="SSF52768">
    <property type="entry name" value="Arginase/deacetylase"/>
    <property type="match status" value="1"/>
</dbReference>
<organism evidence="4 5">
    <name type="scientific">Papaver atlanticum</name>
    <dbReference type="NCBI Taxonomy" id="357466"/>
    <lineage>
        <taxon>Eukaryota</taxon>
        <taxon>Viridiplantae</taxon>
        <taxon>Streptophyta</taxon>
        <taxon>Embryophyta</taxon>
        <taxon>Tracheophyta</taxon>
        <taxon>Spermatophyta</taxon>
        <taxon>Magnoliopsida</taxon>
        <taxon>Ranunculales</taxon>
        <taxon>Papaveraceae</taxon>
        <taxon>Papaveroideae</taxon>
        <taxon>Papaver</taxon>
    </lineage>
</organism>
<dbReference type="PANTHER" id="PTHR10625">
    <property type="entry name" value="HISTONE DEACETYLASE HDAC1-RELATED"/>
    <property type="match status" value="1"/>
</dbReference>
<feature type="domain" description="Tr-type G" evidence="2">
    <location>
        <begin position="56"/>
        <end position="182"/>
    </location>
</feature>
<evidence type="ECO:0000259" key="3">
    <source>
        <dbReference type="Pfam" id="PF00850"/>
    </source>
</evidence>
<dbReference type="PANTHER" id="PTHR10625:SF25">
    <property type="entry name" value="HISTONE DEACETYLASE 18-RELATED"/>
    <property type="match status" value="1"/>
</dbReference>
<evidence type="ECO:0000256" key="1">
    <source>
        <dbReference type="ARBA" id="ARBA00001947"/>
    </source>
</evidence>
<dbReference type="AlphaFoldDB" id="A0AAD4T2J6"/>
<dbReference type="GO" id="GO:0003924">
    <property type="term" value="F:GTPase activity"/>
    <property type="evidence" value="ECO:0007669"/>
    <property type="project" value="InterPro"/>
</dbReference>
<dbReference type="InterPro" id="IPR037138">
    <property type="entry name" value="His_deacetylse_dom_sf"/>
</dbReference>
<evidence type="ECO:0000313" key="4">
    <source>
        <dbReference type="EMBL" id="KAI3932598.1"/>
    </source>
</evidence>
<dbReference type="InterPro" id="IPR000286">
    <property type="entry name" value="HDACs"/>
</dbReference>
<dbReference type="Gene3D" id="3.40.50.300">
    <property type="entry name" value="P-loop containing nucleotide triphosphate hydrolases"/>
    <property type="match status" value="1"/>
</dbReference>
<evidence type="ECO:0008006" key="6">
    <source>
        <dbReference type="Google" id="ProtNLM"/>
    </source>
</evidence>
<dbReference type="Gene3D" id="3.40.800.20">
    <property type="entry name" value="Histone deacetylase domain"/>
    <property type="match status" value="1"/>
</dbReference>
<accession>A0AAD4T2J6</accession>
<dbReference type="EMBL" id="JAJJMB010006998">
    <property type="protein sequence ID" value="KAI3932598.1"/>
    <property type="molecule type" value="Genomic_DNA"/>
</dbReference>
<reference evidence="4" key="1">
    <citation type="submission" date="2022-04" db="EMBL/GenBank/DDBJ databases">
        <title>A functionally conserved STORR gene fusion in Papaver species that diverged 16.8 million years ago.</title>
        <authorList>
            <person name="Catania T."/>
        </authorList>
    </citation>
    <scope>NUCLEOTIDE SEQUENCE</scope>
    <source>
        <strain evidence="4">S-188037</strain>
    </source>
</reference>
<dbReference type="Proteomes" id="UP001202328">
    <property type="component" value="Unassembled WGS sequence"/>
</dbReference>
<dbReference type="InterPro" id="IPR027417">
    <property type="entry name" value="P-loop_NTPase"/>
</dbReference>
<dbReference type="GO" id="GO:0004407">
    <property type="term" value="F:histone deacetylase activity"/>
    <property type="evidence" value="ECO:0007669"/>
    <property type="project" value="TreeGrafter"/>
</dbReference>
<dbReference type="SUPFAM" id="SSF50447">
    <property type="entry name" value="Translation proteins"/>
    <property type="match status" value="1"/>
</dbReference>
<dbReference type="GO" id="GO:0005525">
    <property type="term" value="F:GTP binding"/>
    <property type="evidence" value="ECO:0007669"/>
    <property type="project" value="InterPro"/>
</dbReference>
<dbReference type="GO" id="GO:0005737">
    <property type="term" value="C:cytoplasm"/>
    <property type="evidence" value="ECO:0007669"/>
    <property type="project" value="TreeGrafter"/>
</dbReference>